<dbReference type="AlphaFoldDB" id="A0A1H3MPF9"/>
<name>A0A1H3MPF9_9FIRM</name>
<dbReference type="InterPro" id="IPR027417">
    <property type="entry name" value="P-loop_NTPase"/>
</dbReference>
<dbReference type="GO" id="GO:0005524">
    <property type="term" value="F:ATP binding"/>
    <property type="evidence" value="ECO:0007669"/>
    <property type="project" value="InterPro"/>
</dbReference>
<dbReference type="InterPro" id="IPR039421">
    <property type="entry name" value="Type_1_exporter"/>
</dbReference>
<reference evidence="2 3" key="1">
    <citation type="submission" date="2016-10" db="EMBL/GenBank/DDBJ databases">
        <authorList>
            <person name="de Groot N.N."/>
        </authorList>
    </citation>
    <scope>NUCLEOTIDE SEQUENCE [LARGE SCALE GENOMIC DNA]</scope>
    <source>
        <strain evidence="2 3">DSM 14045</strain>
    </source>
</reference>
<gene>
    <name evidence="2" type="ORF">SAMN02910414_02369</name>
</gene>
<dbReference type="InterPro" id="IPR003439">
    <property type="entry name" value="ABC_transporter-like_ATP-bd"/>
</dbReference>
<dbReference type="Gene3D" id="3.40.50.300">
    <property type="entry name" value="P-loop containing nucleotide triphosphate hydrolases"/>
    <property type="match status" value="1"/>
</dbReference>
<dbReference type="PROSITE" id="PS50893">
    <property type="entry name" value="ABC_TRANSPORTER_2"/>
    <property type="match status" value="1"/>
</dbReference>
<evidence type="ECO:0000313" key="2">
    <source>
        <dbReference type="EMBL" id="SDY78353.1"/>
    </source>
</evidence>
<dbReference type="GO" id="GO:0042626">
    <property type="term" value="F:ATPase-coupled transmembrane transporter activity"/>
    <property type="evidence" value="ECO:0007669"/>
    <property type="project" value="TreeGrafter"/>
</dbReference>
<sequence>MNKELEILKKDLKHLLKSKRKQFGIVPQNVRLFNKLIYENIALNREIFLSEVKIYANIVNIDNEIEAMPLKYNTLVTDYGKNLSGGQCQRIILARALVNKPRILVLDEATSALDNMNEKKFFEYLKKEKCTTIVVAHRLSTIIDSDKIYFMKGEKIVEEGTHKELMRKKGEYYELYNKEG</sequence>
<dbReference type="PROSITE" id="PS00211">
    <property type="entry name" value="ABC_TRANSPORTER_1"/>
    <property type="match status" value="1"/>
</dbReference>
<dbReference type="PANTHER" id="PTHR24221:SF654">
    <property type="entry name" value="ATP-BINDING CASSETTE SUB-FAMILY B MEMBER 6"/>
    <property type="match status" value="1"/>
</dbReference>
<dbReference type="EMBL" id="FNPG01000037">
    <property type="protein sequence ID" value="SDY78353.1"/>
    <property type="molecule type" value="Genomic_DNA"/>
</dbReference>
<dbReference type="OrthoDB" id="9802264at2"/>
<proteinExistence type="predicted"/>
<dbReference type="RefSeq" id="WP_159429356.1">
    <property type="nucleotide sequence ID" value="NZ_FNPG01000037.1"/>
</dbReference>
<accession>A0A1H3MPF9</accession>
<feature type="domain" description="ABC transporter" evidence="1">
    <location>
        <begin position="2"/>
        <end position="178"/>
    </location>
</feature>
<evidence type="ECO:0000313" key="3">
    <source>
        <dbReference type="Proteomes" id="UP000183918"/>
    </source>
</evidence>
<keyword evidence="3" id="KW-1185">Reference proteome</keyword>
<dbReference type="SUPFAM" id="SSF52540">
    <property type="entry name" value="P-loop containing nucleoside triphosphate hydrolases"/>
    <property type="match status" value="1"/>
</dbReference>
<evidence type="ECO:0000259" key="1">
    <source>
        <dbReference type="PROSITE" id="PS50893"/>
    </source>
</evidence>
<protein>
    <submittedName>
        <fullName evidence="2">ABC transporter</fullName>
    </submittedName>
</protein>
<dbReference type="InterPro" id="IPR017871">
    <property type="entry name" value="ABC_transporter-like_CS"/>
</dbReference>
<organism evidence="2 3">
    <name type="scientific">Lachnobacterium bovis DSM 14045</name>
    <dbReference type="NCBI Taxonomy" id="1122142"/>
    <lineage>
        <taxon>Bacteria</taxon>
        <taxon>Bacillati</taxon>
        <taxon>Bacillota</taxon>
        <taxon>Clostridia</taxon>
        <taxon>Lachnospirales</taxon>
        <taxon>Lachnospiraceae</taxon>
        <taxon>Lachnobacterium</taxon>
    </lineage>
</organism>
<dbReference type="PANTHER" id="PTHR24221">
    <property type="entry name" value="ATP-BINDING CASSETTE SUB-FAMILY B"/>
    <property type="match status" value="1"/>
</dbReference>
<dbReference type="Proteomes" id="UP000183918">
    <property type="component" value="Unassembled WGS sequence"/>
</dbReference>
<dbReference type="GO" id="GO:0016887">
    <property type="term" value="F:ATP hydrolysis activity"/>
    <property type="evidence" value="ECO:0007669"/>
    <property type="project" value="InterPro"/>
</dbReference>
<dbReference type="STRING" id="1122142.SAMN02910414_02369"/>
<dbReference type="Pfam" id="PF00005">
    <property type="entry name" value="ABC_tran"/>
    <property type="match status" value="1"/>
</dbReference>